<comment type="similarity">
    <text evidence="2 9">Belongs to the resistance-nodulation-cell division (RND) (TC 2.A.6) family.</text>
</comment>
<dbReference type="GO" id="GO:0005886">
    <property type="term" value="C:plasma membrane"/>
    <property type="evidence" value="ECO:0007669"/>
    <property type="project" value="UniProtKB-SubCell"/>
</dbReference>
<dbReference type="NCBIfam" id="TIGR00915">
    <property type="entry name" value="2A0602"/>
    <property type="match status" value="1"/>
</dbReference>
<protein>
    <recommendedName>
        <fullName evidence="9">Efflux pump membrane transporter</fullName>
    </recommendedName>
</protein>
<dbReference type="FunFam" id="3.30.70.1430:FF:000001">
    <property type="entry name" value="Efflux pump membrane transporter"/>
    <property type="match status" value="1"/>
</dbReference>
<reference evidence="11 12" key="1">
    <citation type="journal article" date="2008" name="BMC Genomics">
        <title>The missing link: Bordetella petrii is endowed with both the metabolic versatility of environmental bacteria and virulence traits of pathogenic Bordetellae.</title>
        <authorList>
            <person name="Gross R."/>
            <person name="Guzman C.A."/>
            <person name="Sebaihia M."/>
            <person name="Martins Dos Santos V.A."/>
            <person name="Pieper D.H."/>
            <person name="Koebnik R."/>
            <person name="Lechner M."/>
            <person name="Bartels D."/>
            <person name="Buhrmester J."/>
            <person name="Choudhuri J.V."/>
            <person name="Ebensen T."/>
            <person name="Gaigalat L."/>
            <person name="Herrmann S."/>
            <person name="Khachane A.N."/>
            <person name="Larisch C."/>
            <person name="Link S."/>
            <person name="Linke B."/>
            <person name="Meyer F."/>
            <person name="Mormann S."/>
            <person name="Nakunst D."/>
            <person name="Rueckert C."/>
            <person name="Schneiker-Bekel S."/>
            <person name="Schulze K."/>
            <person name="Vorhoelter F.J."/>
            <person name="Yevsa T."/>
            <person name="Engle J.T."/>
            <person name="Goldman W.E."/>
            <person name="Puehler A."/>
            <person name="Goebel U.B."/>
            <person name="Goesmann A."/>
            <person name="Bloecker H."/>
            <person name="Kaiser O."/>
            <person name="Martinez-Arias R."/>
        </authorList>
    </citation>
    <scope>NUCLEOTIDE SEQUENCE [LARGE SCALE GENOMIC DNA]</scope>
    <source>
        <strain evidence="12">ATCC BAA-461 / DSM 12804 / CCUG 43448 / CIP 107267 / Se-1111R</strain>
    </source>
</reference>
<keyword evidence="4" id="KW-1003">Cell membrane</keyword>
<proteinExistence type="inferred from homology"/>
<dbReference type="EMBL" id="AM902716">
    <property type="protein sequence ID" value="CAP43369.1"/>
    <property type="molecule type" value="Genomic_DNA"/>
</dbReference>
<feature type="transmembrane region" description="Helical" evidence="9">
    <location>
        <begin position="540"/>
        <end position="556"/>
    </location>
</feature>
<feature type="transmembrane region" description="Helical" evidence="9">
    <location>
        <begin position="434"/>
        <end position="458"/>
    </location>
</feature>
<comment type="subcellular location">
    <subcellularLocation>
        <location evidence="1 9">Cell inner membrane</location>
        <topology evidence="1 9">Multi-pass membrane protein</topology>
    </subcellularLocation>
</comment>
<dbReference type="FunFam" id="3.30.2090.10:FF:000002">
    <property type="entry name" value="Efflux pump membrane transporter"/>
    <property type="match status" value="1"/>
</dbReference>
<dbReference type="GO" id="GO:0009636">
    <property type="term" value="P:response to toxic substance"/>
    <property type="evidence" value="ECO:0007669"/>
    <property type="project" value="UniProtKB-ARBA"/>
</dbReference>
<dbReference type="Gene3D" id="3.30.70.1320">
    <property type="entry name" value="Multidrug efflux transporter AcrB pore domain like"/>
    <property type="match status" value="1"/>
</dbReference>
<dbReference type="Gene3D" id="3.30.2090.10">
    <property type="entry name" value="Multidrug efflux transporter AcrB TolC docking domain, DN and DC subdomains"/>
    <property type="match status" value="2"/>
</dbReference>
<keyword evidence="3 9" id="KW-0813">Transport</keyword>
<feature type="region of interest" description="Disordered" evidence="10">
    <location>
        <begin position="1038"/>
        <end position="1072"/>
    </location>
</feature>
<dbReference type="InterPro" id="IPR004764">
    <property type="entry name" value="MdtF-like"/>
</dbReference>
<evidence type="ECO:0000313" key="12">
    <source>
        <dbReference type="Proteomes" id="UP000001225"/>
    </source>
</evidence>
<dbReference type="STRING" id="94624.Bpet3027"/>
<keyword evidence="7 9" id="KW-1133">Transmembrane helix</keyword>
<evidence type="ECO:0000313" key="11">
    <source>
        <dbReference type="EMBL" id="CAP43369.1"/>
    </source>
</evidence>
<feature type="compositionally biased region" description="Acidic residues" evidence="10">
    <location>
        <begin position="1041"/>
        <end position="1054"/>
    </location>
</feature>
<evidence type="ECO:0000256" key="1">
    <source>
        <dbReference type="ARBA" id="ARBA00004429"/>
    </source>
</evidence>
<dbReference type="NCBIfam" id="NF000282">
    <property type="entry name" value="RND_permease_1"/>
    <property type="match status" value="1"/>
</dbReference>
<dbReference type="PRINTS" id="PR00702">
    <property type="entry name" value="ACRIFLAVINRP"/>
</dbReference>
<feature type="transmembrane region" description="Helical" evidence="9">
    <location>
        <begin position="874"/>
        <end position="891"/>
    </location>
</feature>
<feature type="transmembrane region" description="Helical" evidence="9">
    <location>
        <begin position="366"/>
        <end position="388"/>
    </location>
</feature>
<dbReference type="GO" id="GO:0042910">
    <property type="term" value="F:xenobiotic transmembrane transporter activity"/>
    <property type="evidence" value="ECO:0007669"/>
    <property type="project" value="TreeGrafter"/>
</dbReference>
<feature type="transmembrane region" description="Helical" evidence="9">
    <location>
        <begin position="924"/>
        <end position="945"/>
    </location>
</feature>
<evidence type="ECO:0000256" key="9">
    <source>
        <dbReference type="RuleBase" id="RU364070"/>
    </source>
</evidence>
<dbReference type="GO" id="GO:0015562">
    <property type="term" value="F:efflux transmembrane transporter activity"/>
    <property type="evidence" value="ECO:0007669"/>
    <property type="project" value="InterPro"/>
</dbReference>
<keyword evidence="12" id="KW-1185">Reference proteome</keyword>
<evidence type="ECO:0000256" key="10">
    <source>
        <dbReference type="SAM" id="MobiDB-lite"/>
    </source>
</evidence>
<feature type="transmembrane region" description="Helical" evidence="9">
    <location>
        <begin position="1005"/>
        <end position="1031"/>
    </location>
</feature>
<keyword evidence="6 9" id="KW-0812">Transmembrane</keyword>
<dbReference type="Gene3D" id="3.30.70.1430">
    <property type="entry name" value="Multidrug efflux transporter AcrB pore domain"/>
    <property type="match status" value="2"/>
</dbReference>
<evidence type="ECO:0000256" key="8">
    <source>
        <dbReference type="ARBA" id="ARBA00023136"/>
    </source>
</evidence>
<feature type="transmembrane region" description="Helical" evidence="9">
    <location>
        <begin position="340"/>
        <end position="359"/>
    </location>
</feature>
<dbReference type="FunFam" id="1.20.1640.10:FF:000001">
    <property type="entry name" value="Efflux pump membrane transporter"/>
    <property type="match status" value="1"/>
</dbReference>
<feature type="transmembrane region" description="Helical" evidence="9">
    <location>
        <begin position="898"/>
        <end position="918"/>
    </location>
</feature>
<evidence type="ECO:0000256" key="7">
    <source>
        <dbReference type="ARBA" id="ARBA00022989"/>
    </source>
</evidence>
<dbReference type="Gene3D" id="3.30.70.1440">
    <property type="entry name" value="Multidrug efflux transporter AcrB pore domain"/>
    <property type="match status" value="1"/>
</dbReference>
<dbReference type="Pfam" id="PF00873">
    <property type="entry name" value="ACR_tran"/>
    <property type="match status" value="1"/>
</dbReference>
<keyword evidence="8 9" id="KW-0472">Membrane</keyword>
<feature type="transmembrane region" description="Helical" evidence="9">
    <location>
        <begin position="470"/>
        <end position="497"/>
    </location>
</feature>
<gene>
    <name evidence="11" type="ordered locus">Bpet3027</name>
</gene>
<dbReference type="SUPFAM" id="SSF82866">
    <property type="entry name" value="Multidrug efflux transporter AcrB transmembrane domain"/>
    <property type="match status" value="2"/>
</dbReference>
<dbReference type="PANTHER" id="PTHR32063">
    <property type="match status" value="1"/>
</dbReference>
<dbReference type="eggNOG" id="COG0841">
    <property type="taxonomic scope" value="Bacteria"/>
</dbReference>
<feature type="transmembrane region" description="Helical" evidence="9">
    <location>
        <begin position="394"/>
        <end position="413"/>
    </location>
</feature>
<dbReference type="FunFam" id="3.30.2090.10:FF:000001">
    <property type="entry name" value="Efflux pump membrane transporter"/>
    <property type="match status" value="1"/>
</dbReference>
<evidence type="ECO:0000256" key="6">
    <source>
        <dbReference type="ARBA" id="ARBA00022692"/>
    </source>
</evidence>
<name>A9IT11_BORPD</name>
<organism evidence="11 12">
    <name type="scientific">Bordetella petrii (strain ATCC BAA-461 / DSM 12804 / CCUG 43448 / CIP 107267 / Se-1111R)</name>
    <dbReference type="NCBI Taxonomy" id="340100"/>
    <lineage>
        <taxon>Bacteria</taxon>
        <taxon>Pseudomonadati</taxon>
        <taxon>Pseudomonadota</taxon>
        <taxon>Betaproteobacteria</taxon>
        <taxon>Burkholderiales</taxon>
        <taxon>Alcaligenaceae</taxon>
        <taxon>Bordetella</taxon>
    </lineage>
</organism>
<dbReference type="FunFam" id="3.30.70.1430:FF:000002">
    <property type="entry name" value="Efflux pump membrane transporter"/>
    <property type="match status" value="1"/>
</dbReference>
<dbReference type="AlphaFoldDB" id="A9IT11"/>
<sequence length="1072" mass="115320">MAKFFIDRPVFAWVVAIVLMMAGALAILQLPVAQYPNIASPAISIRVNYPGASAQTVQDSVVQVIEQQMNGIDNLNYISSESNSDGSMSITLTFAQGTDPDTAQVQVQNKLAVAQPLLPLEVQQQGIRVSKATKNFLIVAGFISTDGSMAKEDLANYVAANVQDPVSRTAGVGDFQLFGSQYAMRIWLDPDKLLAFDLTTVDVMNAVKEQNVQVSSGELGGLPAMRGQQLNATIIGPSRLQTPEEFGRILLKVNADGSQVRLSDVARVSLGAQSYSIDSYYNGKPASGLAIKLAPGANALDTVDAVRDTINRLKPFFPPGMDVVYPYDTSPFVALSIESVIHTLIEAIILVFLVMYLFLQNLRATLIPTLAVPVVLLGTFGVLAAFGYSINTLTMFGMVLAIGLLVDDAIVVVENVERVMVEEGLSPRQATRKSMGQITGALIGIALVLSAVFVPMAFFGGSTGVIYRQFSITIVSSMVLSVLVAIIFTPALCATLLKRVPKGHHAARTGFFGWFNRFFERSTHGYANSVARGLGRTKRLMLIYLVLLVAMGWMFTRIPTSFLPNEDQGILFAQVQAPAGATAERTSHTVEAATRYLLEDEKDAVASVFAVHGFSFGGRGQNSAILFIKLRDWKERGDAALKVGALAQRANAYFATHLHDARVTAFAPPAVMELGNALGFDFQLMDQAGLGHERLAQARDQFLAEASKSPKLVGVRLNGMEDAPQYQLDIDREKARALGVSISDINSTLSTAWGGSYANDFLDRGRVKKVYVQGEAAARMLPSDLDKWYVRNQSGGMVPFSAFASAHWTYGPQRLDRYNGVPSFNIQGQAAPGYSSGEAMAEMERIAATMPTGVGFQWTGLSYEERLSGSQAPALYAISLIVVFLCLAALYESWAIPTSVMLVVPLGVIGVLAATLLRGLSNDVYFQVGLLTTVGLSAKNAILIVEFAKAHYEEGASLVEAAVHAARQRLRPILMTSMAFILGVVPLAISSGAGSGSQHAIGTGVIGGMLAGTFLAIFFVPAFFVVMLRLFKVKRYSERHDDDDDGEDGEDDPQDVAALPPAPSAQPGEQPQ</sequence>
<comment type="caution">
    <text evidence="9">Lacks conserved residue(s) required for the propagation of feature annotation.</text>
</comment>
<feature type="transmembrane region" description="Helical" evidence="9">
    <location>
        <begin position="973"/>
        <end position="993"/>
    </location>
</feature>
<dbReference type="InterPro" id="IPR001036">
    <property type="entry name" value="Acrflvin-R"/>
</dbReference>
<evidence type="ECO:0000256" key="3">
    <source>
        <dbReference type="ARBA" id="ARBA00022448"/>
    </source>
</evidence>
<dbReference type="InterPro" id="IPR027463">
    <property type="entry name" value="AcrB_DN_DC_subdom"/>
</dbReference>
<dbReference type="Gene3D" id="1.20.1640.10">
    <property type="entry name" value="Multidrug efflux transporter AcrB transmembrane domain"/>
    <property type="match status" value="2"/>
</dbReference>
<evidence type="ECO:0000256" key="5">
    <source>
        <dbReference type="ARBA" id="ARBA00022519"/>
    </source>
</evidence>
<evidence type="ECO:0000256" key="4">
    <source>
        <dbReference type="ARBA" id="ARBA00022475"/>
    </source>
</evidence>
<dbReference type="SUPFAM" id="SSF82693">
    <property type="entry name" value="Multidrug efflux transporter AcrB pore domain, PN1, PN2, PC1 and PC2 subdomains"/>
    <property type="match status" value="3"/>
</dbReference>
<evidence type="ECO:0000256" key="2">
    <source>
        <dbReference type="ARBA" id="ARBA00010942"/>
    </source>
</evidence>
<keyword evidence="5 9" id="KW-0997">Cell inner membrane</keyword>
<accession>A9IT11</accession>
<dbReference type="SUPFAM" id="SSF82714">
    <property type="entry name" value="Multidrug efflux transporter AcrB TolC docking domain, DN and DC subdomains"/>
    <property type="match status" value="2"/>
</dbReference>
<dbReference type="Proteomes" id="UP000001225">
    <property type="component" value="Chromosome"/>
</dbReference>
<dbReference type="PANTHER" id="PTHR32063:SF13">
    <property type="entry name" value="MULTIDRUG EFFLUX PUMP SUBUNIT ACRB-RELATED"/>
    <property type="match status" value="1"/>
</dbReference>
<dbReference type="KEGG" id="bpt:Bpet3027"/>